<name>A0A8S5N1N1_9CAUD</name>
<proteinExistence type="predicted"/>
<accession>A0A8S5N1N1</accession>
<protein>
    <submittedName>
        <fullName evidence="1">Uncharacterized protein</fullName>
    </submittedName>
</protein>
<sequence>MPDRYKKSKFNDFRVKIDDQDYEKFAEQMSKKF</sequence>
<dbReference type="EMBL" id="BK015041">
    <property type="protein sequence ID" value="DAD88521.1"/>
    <property type="molecule type" value="Genomic_DNA"/>
</dbReference>
<reference evidence="1" key="1">
    <citation type="journal article" date="2021" name="Proc. Natl. Acad. Sci. U.S.A.">
        <title>A Catalog of Tens of Thousands of Viruses from Human Metagenomes Reveals Hidden Associations with Chronic Diseases.</title>
        <authorList>
            <person name="Tisza M.J."/>
            <person name="Buck C.B."/>
        </authorList>
    </citation>
    <scope>NUCLEOTIDE SEQUENCE</scope>
    <source>
        <strain evidence="1">Cttxo15</strain>
    </source>
</reference>
<organism evidence="1">
    <name type="scientific">Podoviridae sp. cttxo15</name>
    <dbReference type="NCBI Taxonomy" id="2826584"/>
    <lineage>
        <taxon>Viruses</taxon>
        <taxon>Duplodnaviria</taxon>
        <taxon>Heunggongvirae</taxon>
        <taxon>Uroviricota</taxon>
        <taxon>Caudoviricetes</taxon>
    </lineage>
</organism>
<evidence type="ECO:0000313" key="1">
    <source>
        <dbReference type="EMBL" id="DAD88521.1"/>
    </source>
</evidence>